<reference evidence="2 3" key="1">
    <citation type="submission" date="2016-12" db="EMBL/GenBank/DDBJ databases">
        <authorList>
            <person name="Song W.-J."/>
            <person name="Kurnit D.M."/>
        </authorList>
    </citation>
    <scope>NUCLEOTIDE SEQUENCE [LARGE SCALE GENOMIC DNA]</scope>
    <source>
        <strain evidence="2 3">DSM 18488</strain>
    </source>
</reference>
<dbReference type="AlphaFoldDB" id="A0A1M7XZS3"/>
<evidence type="ECO:0000259" key="1">
    <source>
        <dbReference type="PROSITE" id="PS51186"/>
    </source>
</evidence>
<accession>A0A1M7XZS3</accession>
<dbReference type="OrthoDB" id="9797178at2"/>
<feature type="domain" description="N-acetyltransferase" evidence="1">
    <location>
        <begin position="1"/>
        <end position="144"/>
    </location>
</feature>
<dbReference type="PROSITE" id="PS51186">
    <property type="entry name" value="GNAT"/>
    <property type="match status" value="1"/>
</dbReference>
<keyword evidence="2" id="KW-0808">Transferase</keyword>
<dbReference type="InterPro" id="IPR000182">
    <property type="entry name" value="GNAT_dom"/>
</dbReference>
<dbReference type="GO" id="GO:0016747">
    <property type="term" value="F:acyltransferase activity, transferring groups other than amino-acyl groups"/>
    <property type="evidence" value="ECO:0007669"/>
    <property type="project" value="InterPro"/>
</dbReference>
<dbReference type="InterPro" id="IPR016181">
    <property type="entry name" value="Acyl_CoA_acyltransferase"/>
</dbReference>
<gene>
    <name evidence="2" type="ORF">SAMN02745220_00843</name>
</gene>
<dbReference type="EMBL" id="FRFE01000003">
    <property type="protein sequence ID" value="SHO44688.1"/>
    <property type="molecule type" value="Genomic_DNA"/>
</dbReference>
<dbReference type="SUPFAM" id="SSF55729">
    <property type="entry name" value="Acyl-CoA N-acyltransferases (Nat)"/>
    <property type="match status" value="1"/>
</dbReference>
<sequence>MKIQRLTDDNHNKAAALLRQAFPNSRYEERLFNNLHKKGRTVYEWVCIHTNRYIAYIAFTKAYRGNDVCGLHLAPLAVNPEFQHQGIGSELLRFALRQKEVKDTTIYVLGAPKFYERFGFVRCDQPKCPFDPGNKHFLALRNDPHQHFTVGYEPEF</sequence>
<dbReference type="CDD" id="cd04301">
    <property type="entry name" value="NAT_SF"/>
    <property type="match status" value="1"/>
</dbReference>
<protein>
    <submittedName>
        <fullName evidence="2">Putative acetyltransferase</fullName>
    </submittedName>
</protein>
<proteinExistence type="predicted"/>
<evidence type="ECO:0000313" key="2">
    <source>
        <dbReference type="EMBL" id="SHO44688.1"/>
    </source>
</evidence>
<dbReference type="Pfam" id="PF13508">
    <property type="entry name" value="Acetyltransf_7"/>
    <property type="match status" value="1"/>
</dbReference>
<name>A0A1M7XZS3_9BACT</name>
<keyword evidence="3" id="KW-1185">Reference proteome</keyword>
<evidence type="ECO:0000313" key="3">
    <source>
        <dbReference type="Proteomes" id="UP000184603"/>
    </source>
</evidence>
<dbReference type="RefSeq" id="WP_073612193.1">
    <property type="nucleotide sequence ID" value="NZ_FRFE01000003.1"/>
</dbReference>
<dbReference type="Proteomes" id="UP000184603">
    <property type="component" value="Unassembled WGS sequence"/>
</dbReference>
<dbReference type="Gene3D" id="3.40.630.30">
    <property type="match status" value="1"/>
</dbReference>
<organism evidence="2 3">
    <name type="scientific">Desulfopila aestuarii DSM 18488</name>
    <dbReference type="NCBI Taxonomy" id="1121416"/>
    <lineage>
        <taxon>Bacteria</taxon>
        <taxon>Pseudomonadati</taxon>
        <taxon>Thermodesulfobacteriota</taxon>
        <taxon>Desulfobulbia</taxon>
        <taxon>Desulfobulbales</taxon>
        <taxon>Desulfocapsaceae</taxon>
        <taxon>Desulfopila</taxon>
    </lineage>
</organism>
<dbReference type="STRING" id="1121416.SAMN02745220_00843"/>